<dbReference type="InterPro" id="IPR047127">
    <property type="entry name" value="MutT-like"/>
</dbReference>
<gene>
    <name evidence="14" type="ordered locus">Aflv_0332</name>
</gene>
<dbReference type="EC" id="3.6.1.55" evidence="11"/>
<protein>
    <recommendedName>
        <fullName evidence="11">8-oxo-dGTP diphosphatase</fullName>
        <ecNumber evidence="11">3.6.1.55</ecNumber>
    </recommendedName>
</protein>
<keyword evidence="8" id="KW-0460">Magnesium</keyword>
<organism evidence="14 15">
    <name type="scientific">Anoxybacillus flavithermus (strain DSM 21510 / WK1)</name>
    <dbReference type="NCBI Taxonomy" id="491915"/>
    <lineage>
        <taxon>Bacteria</taxon>
        <taxon>Bacillati</taxon>
        <taxon>Bacillota</taxon>
        <taxon>Bacilli</taxon>
        <taxon>Bacillales</taxon>
        <taxon>Anoxybacillaceae</taxon>
        <taxon>Anoxybacillus</taxon>
    </lineage>
</organism>
<dbReference type="STRING" id="491915.Aflv_0332"/>
<dbReference type="InterPro" id="IPR015797">
    <property type="entry name" value="NUDIX_hydrolase-like_dom_sf"/>
</dbReference>
<dbReference type="InterPro" id="IPR020084">
    <property type="entry name" value="NUDIX_hydrolase_CS"/>
</dbReference>
<dbReference type="PROSITE" id="PS00893">
    <property type="entry name" value="NUDIX_BOX"/>
    <property type="match status" value="1"/>
</dbReference>
<evidence type="ECO:0000256" key="2">
    <source>
        <dbReference type="ARBA" id="ARBA00005582"/>
    </source>
</evidence>
<dbReference type="HOGENOM" id="CLU_037162_19_1_9"/>
<evidence type="ECO:0000256" key="1">
    <source>
        <dbReference type="ARBA" id="ARBA00001946"/>
    </source>
</evidence>
<dbReference type="PANTHER" id="PTHR47707">
    <property type="entry name" value="8-OXO-DGTP DIPHOSPHATASE"/>
    <property type="match status" value="1"/>
</dbReference>
<name>B7GIG8_ANOFW</name>
<dbReference type="Pfam" id="PF00293">
    <property type="entry name" value="NUDIX"/>
    <property type="match status" value="1"/>
</dbReference>
<evidence type="ECO:0000256" key="12">
    <source>
        <dbReference type="RuleBase" id="RU003476"/>
    </source>
</evidence>
<evidence type="ECO:0000256" key="8">
    <source>
        <dbReference type="ARBA" id="ARBA00022842"/>
    </source>
</evidence>
<keyword evidence="4" id="KW-0235">DNA replication</keyword>
<dbReference type="KEGG" id="afl:Aflv_0332"/>
<dbReference type="GO" id="GO:0006281">
    <property type="term" value="P:DNA repair"/>
    <property type="evidence" value="ECO:0007669"/>
    <property type="project" value="UniProtKB-KW"/>
</dbReference>
<dbReference type="GO" id="GO:0006260">
    <property type="term" value="P:DNA replication"/>
    <property type="evidence" value="ECO:0007669"/>
    <property type="project" value="UniProtKB-KW"/>
</dbReference>
<evidence type="ECO:0000256" key="9">
    <source>
        <dbReference type="ARBA" id="ARBA00023204"/>
    </source>
</evidence>
<dbReference type="InterPro" id="IPR020476">
    <property type="entry name" value="Nudix_hydrolase"/>
</dbReference>
<dbReference type="PROSITE" id="PS51462">
    <property type="entry name" value="NUDIX"/>
    <property type="match status" value="1"/>
</dbReference>
<dbReference type="PANTHER" id="PTHR47707:SF1">
    <property type="entry name" value="NUDIX HYDROLASE FAMILY PROTEIN"/>
    <property type="match status" value="1"/>
</dbReference>
<comment type="catalytic activity">
    <reaction evidence="10">
        <text>8-oxo-dGTP + H2O = 8-oxo-dGMP + diphosphate + H(+)</text>
        <dbReference type="Rhea" id="RHEA:31575"/>
        <dbReference type="ChEBI" id="CHEBI:15377"/>
        <dbReference type="ChEBI" id="CHEBI:15378"/>
        <dbReference type="ChEBI" id="CHEBI:33019"/>
        <dbReference type="ChEBI" id="CHEBI:63224"/>
        <dbReference type="ChEBI" id="CHEBI:77896"/>
        <dbReference type="EC" id="3.6.1.55"/>
    </reaction>
</comment>
<dbReference type="AlphaFoldDB" id="B7GIG8"/>
<dbReference type="GO" id="GO:0035539">
    <property type="term" value="F:8-oxo-7,8-dihydrodeoxyguanosine triphosphate pyrophosphatase activity"/>
    <property type="evidence" value="ECO:0007669"/>
    <property type="project" value="UniProtKB-EC"/>
</dbReference>
<dbReference type="Gene3D" id="3.90.79.10">
    <property type="entry name" value="Nucleoside Triphosphate Pyrophosphohydrolase"/>
    <property type="match status" value="1"/>
</dbReference>
<comment type="cofactor">
    <cofactor evidence="1">
        <name>Mg(2+)</name>
        <dbReference type="ChEBI" id="CHEBI:18420"/>
    </cofactor>
</comment>
<accession>B7GIG8</accession>
<evidence type="ECO:0000256" key="10">
    <source>
        <dbReference type="ARBA" id="ARBA00035861"/>
    </source>
</evidence>
<comment type="similarity">
    <text evidence="2 12">Belongs to the Nudix hydrolase family.</text>
</comment>
<evidence type="ECO:0000256" key="6">
    <source>
        <dbReference type="ARBA" id="ARBA00022763"/>
    </source>
</evidence>
<evidence type="ECO:0000259" key="13">
    <source>
        <dbReference type="PROSITE" id="PS51462"/>
    </source>
</evidence>
<dbReference type="eggNOG" id="COG0494">
    <property type="taxonomic scope" value="Bacteria"/>
</dbReference>
<dbReference type="PRINTS" id="PR00502">
    <property type="entry name" value="NUDIXFAMILY"/>
</dbReference>
<reference evidence="14 15" key="1">
    <citation type="journal article" date="2008" name="Genome Biol.">
        <title>Encapsulated in silica: genome, proteome and physiology of the thermophilic bacterium Anoxybacillus flavithermus WK1.</title>
        <authorList>
            <person name="Saw J.H."/>
            <person name="Mountain B.W."/>
            <person name="Feng L."/>
            <person name="Omelchenko M.V."/>
            <person name="Hou S."/>
            <person name="Saito J.A."/>
            <person name="Stott M.B."/>
            <person name="Li D."/>
            <person name="Zhao G."/>
            <person name="Wu J."/>
            <person name="Galperin M.Y."/>
            <person name="Koonin E.V."/>
            <person name="Makarova K.S."/>
            <person name="Wolf Y.I."/>
            <person name="Rigden D.J."/>
            <person name="Dunfield P.F."/>
            <person name="Wang L."/>
            <person name="Alam M."/>
        </authorList>
    </citation>
    <scope>NUCLEOTIDE SEQUENCE [LARGE SCALE GENOMIC DNA]</scope>
    <source>
        <strain evidence="15">DSM 21510 / WK1</strain>
    </source>
</reference>
<evidence type="ECO:0000256" key="11">
    <source>
        <dbReference type="ARBA" id="ARBA00038905"/>
    </source>
</evidence>
<evidence type="ECO:0000256" key="5">
    <source>
        <dbReference type="ARBA" id="ARBA00022723"/>
    </source>
</evidence>
<dbReference type="GO" id="GO:0044716">
    <property type="term" value="F:8-oxo-GDP phosphatase activity"/>
    <property type="evidence" value="ECO:0007669"/>
    <property type="project" value="TreeGrafter"/>
</dbReference>
<keyword evidence="5" id="KW-0479">Metal-binding</keyword>
<keyword evidence="9" id="KW-0234">DNA repair</keyword>
<evidence type="ECO:0000313" key="14">
    <source>
        <dbReference type="EMBL" id="ACJ32716.1"/>
    </source>
</evidence>
<evidence type="ECO:0000256" key="7">
    <source>
        <dbReference type="ARBA" id="ARBA00022801"/>
    </source>
</evidence>
<dbReference type="SUPFAM" id="SSF55811">
    <property type="entry name" value="Nudix"/>
    <property type="match status" value="1"/>
</dbReference>
<sequence length="158" mass="18362">MSIEKRIVFCRKIFAKNEDREGTFMKKTVRVVGAVIFDNQNRVLCALRSHTMTLPNLWEFPGGKIEEGEKEEETLVREIYEELGCTIDVHEKIEEVHYEYPQVIVHLLTYKATIIEGEPQAKEHAELRWVPLRDLKFLEWAPADIPTVDALLANQVNI</sequence>
<dbReference type="InterPro" id="IPR000086">
    <property type="entry name" value="NUDIX_hydrolase_dom"/>
</dbReference>
<evidence type="ECO:0000256" key="4">
    <source>
        <dbReference type="ARBA" id="ARBA00022705"/>
    </source>
</evidence>
<evidence type="ECO:0000313" key="15">
    <source>
        <dbReference type="Proteomes" id="UP000000742"/>
    </source>
</evidence>
<keyword evidence="3" id="KW-0515">Mutator protein</keyword>
<feature type="domain" description="Nudix hydrolase" evidence="13">
    <location>
        <begin position="27"/>
        <end position="152"/>
    </location>
</feature>
<keyword evidence="7 12" id="KW-0378">Hydrolase</keyword>
<proteinExistence type="inferred from homology"/>
<dbReference type="GO" id="GO:0044715">
    <property type="term" value="F:8-oxo-dGDP phosphatase activity"/>
    <property type="evidence" value="ECO:0007669"/>
    <property type="project" value="TreeGrafter"/>
</dbReference>
<keyword evidence="6" id="KW-0227">DNA damage</keyword>
<dbReference type="CDD" id="cd03425">
    <property type="entry name" value="NUDIX_MutT_NudA_like"/>
    <property type="match status" value="1"/>
</dbReference>
<dbReference type="EMBL" id="CP000922">
    <property type="protein sequence ID" value="ACJ32716.1"/>
    <property type="molecule type" value="Genomic_DNA"/>
</dbReference>
<dbReference type="GO" id="GO:0008413">
    <property type="term" value="F:8-oxo-7,8-dihydroguanosine triphosphate pyrophosphatase activity"/>
    <property type="evidence" value="ECO:0007669"/>
    <property type="project" value="TreeGrafter"/>
</dbReference>
<dbReference type="GO" id="GO:0046872">
    <property type="term" value="F:metal ion binding"/>
    <property type="evidence" value="ECO:0007669"/>
    <property type="project" value="UniProtKB-KW"/>
</dbReference>
<dbReference type="Proteomes" id="UP000000742">
    <property type="component" value="Chromosome"/>
</dbReference>
<evidence type="ECO:0000256" key="3">
    <source>
        <dbReference type="ARBA" id="ARBA00022457"/>
    </source>
</evidence>